<evidence type="ECO:0000313" key="6">
    <source>
        <dbReference type="EMBL" id="GAA0251841.1"/>
    </source>
</evidence>
<dbReference type="Pfam" id="PF16925">
    <property type="entry name" value="TetR_C_13"/>
    <property type="match status" value="1"/>
</dbReference>
<dbReference type="PROSITE" id="PS50977">
    <property type="entry name" value="HTH_TETR_2"/>
    <property type="match status" value="1"/>
</dbReference>
<proteinExistence type="predicted"/>
<dbReference type="InterPro" id="IPR011075">
    <property type="entry name" value="TetR_C"/>
</dbReference>
<keyword evidence="7" id="KW-1185">Reference proteome</keyword>
<name>A0ABP3E3Z6_9PSEU</name>
<gene>
    <name evidence="6" type="ORF">GCM10010492_60340</name>
</gene>
<evidence type="ECO:0000313" key="7">
    <source>
        <dbReference type="Proteomes" id="UP001500416"/>
    </source>
</evidence>
<keyword evidence="1" id="KW-0805">Transcription regulation</keyword>
<evidence type="ECO:0000259" key="5">
    <source>
        <dbReference type="PROSITE" id="PS50977"/>
    </source>
</evidence>
<dbReference type="PANTHER" id="PTHR47506">
    <property type="entry name" value="TRANSCRIPTIONAL REGULATORY PROTEIN"/>
    <property type="match status" value="1"/>
</dbReference>
<keyword evidence="2 4" id="KW-0238">DNA-binding</keyword>
<dbReference type="EMBL" id="BAAABU010000019">
    <property type="protein sequence ID" value="GAA0251841.1"/>
    <property type="molecule type" value="Genomic_DNA"/>
</dbReference>
<feature type="DNA-binding region" description="H-T-H motif" evidence="4">
    <location>
        <begin position="46"/>
        <end position="65"/>
    </location>
</feature>
<feature type="domain" description="HTH tetR-type" evidence="5">
    <location>
        <begin position="23"/>
        <end position="83"/>
    </location>
</feature>
<evidence type="ECO:0000256" key="3">
    <source>
        <dbReference type="ARBA" id="ARBA00023163"/>
    </source>
</evidence>
<dbReference type="InterPro" id="IPR036271">
    <property type="entry name" value="Tet_transcr_reg_TetR-rel_C_sf"/>
</dbReference>
<dbReference type="PANTHER" id="PTHR47506:SF6">
    <property type="entry name" value="HTH-TYPE TRANSCRIPTIONAL REPRESSOR NEMR"/>
    <property type="match status" value="1"/>
</dbReference>
<evidence type="ECO:0000256" key="2">
    <source>
        <dbReference type="ARBA" id="ARBA00023125"/>
    </source>
</evidence>
<protein>
    <submittedName>
        <fullName evidence="6">TetR/AcrR family transcriptional regulator</fullName>
    </submittedName>
</protein>
<organism evidence="6 7">
    <name type="scientific">Saccharothrix mutabilis subsp. mutabilis</name>
    <dbReference type="NCBI Taxonomy" id="66855"/>
    <lineage>
        <taxon>Bacteria</taxon>
        <taxon>Bacillati</taxon>
        <taxon>Actinomycetota</taxon>
        <taxon>Actinomycetes</taxon>
        <taxon>Pseudonocardiales</taxon>
        <taxon>Pseudonocardiaceae</taxon>
        <taxon>Saccharothrix</taxon>
    </lineage>
</organism>
<comment type="caution">
    <text evidence="6">The sequence shown here is derived from an EMBL/GenBank/DDBJ whole genome shotgun (WGS) entry which is preliminary data.</text>
</comment>
<evidence type="ECO:0000256" key="1">
    <source>
        <dbReference type="ARBA" id="ARBA00023015"/>
    </source>
</evidence>
<keyword evidence="3" id="KW-0804">Transcription</keyword>
<dbReference type="SUPFAM" id="SSF46689">
    <property type="entry name" value="Homeodomain-like"/>
    <property type="match status" value="1"/>
</dbReference>
<sequence length="212" mass="23210">MADRGLLPKNERSCLTFVVSKGEATKQAVLERAAAIASRIGLAGLTIGSLADDTGMSKSGLFAHFRSKELLQAQVLAFARQLFVDQVVRPALAAPRGETRVRTLFEHWLGSTKDRSSACLFVSASAEYDDQPGPIRDQLVRDHLDFADSVAQMFRTGISEGDFRRDADPEQFAHDVHGVMLAFFHASRLLGDPAAEARTRHAFEKLLADARA</sequence>
<reference evidence="7" key="1">
    <citation type="journal article" date="2019" name="Int. J. Syst. Evol. Microbiol.">
        <title>The Global Catalogue of Microorganisms (GCM) 10K type strain sequencing project: providing services to taxonomists for standard genome sequencing and annotation.</title>
        <authorList>
            <consortium name="The Broad Institute Genomics Platform"/>
            <consortium name="The Broad Institute Genome Sequencing Center for Infectious Disease"/>
            <person name="Wu L."/>
            <person name="Ma J."/>
        </authorList>
    </citation>
    <scope>NUCLEOTIDE SEQUENCE [LARGE SCALE GENOMIC DNA]</scope>
    <source>
        <strain evidence="7">JCM 3380</strain>
    </source>
</reference>
<dbReference type="Pfam" id="PF00440">
    <property type="entry name" value="TetR_N"/>
    <property type="match status" value="1"/>
</dbReference>
<dbReference type="SUPFAM" id="SSF48498">
    <property type="entry name" value="Tetracyclin repressor-like, C-terminal domain"/>
    <property type="match status" value="1"/>
</dbReference>
<dbReference type="Gene3D" id="1.10.357.10">
    <property type="entry name" value="Tetracycline Repressor, domain 2"/>
    <property type="match status" value="1"/>
</dbReference>
<dbReference type="InterPro" id="IPR001647">
    <property type="entry name" value="HTH_TetR"/>
</dbReference>
<dbReference type="InterPro" id="IPR009057">
    <property type="entry name" value="Homeodomain-like_sf"/>
</dbReference>
<accession>A0ABP3E3Z6</accession>
<dbReference type="Proteomes" id="UP001500416">
    <property type="component" value="Unassembled WGS sequence"/>
</dbReference>
<dbReference type="Gene3D" id="1.10.10.60">
    <property type="entry name" value="Homeodomain-like"/>
    <property type="match status" value="1"/>
</dbReference>
<evidence type="ECO:0000256" key="4">
    <source>
        <dbReference type="PROSITE-ProRule" id="PRU00335"/>
    </source>
</evidence>